<dbReference type="PANTHER" id="PTHR43792">
    <property type="entry name" value="GNAT FAMILY, PUTATIVE (AFU_ORTHOLOGUE AFUA_3G00765)-RELATED-RELATED"/>
    <property type="match status" value="1"/>
</dbReference>
<gene>
    <name evidence="2" type="ORF">HZF10_00580</name>
</gene>
<dbReference type="InterPro" id="IPR051531">
    <property type="entry name" value="N-acetyltransferase"/>
</dbReference>
<dbReference type="InterPro" id="IPR016181">
    <property type="entry name" value="Acyl_CoA_acyltransferase"/>
</dbReference>
<comment type="caution">
    <text evidence="2">The sequence shown here is derived from an EMBL/GenBank/DDBJ whole genome shotgun (WGS) entry which is preliminary data.</text>
</comment>
<dbReference type="Proteomes" id="UP000535020">
    <property type="component" value="Unassembled WGS sequence"/>
</dbReference>
<dbReference type="Pfam" id="PF13302">
    <property type="entry name" value="Acetyltransf_3"/>
    <property type="match status" value="1"/>
</dbReference>
<dbReference type="AlphaFoldDB" id="A0A7Y8XZ34"/>
<protein>
    <submittedName>
        <fullName evidence="2">GNAT family N-acetyltransferase</fullName>
    </submittedName>
</protein>
<dbReference type="SUPFAM" id="SSF55729">
    <property type="entry name" value="Acyl-CoA N-acyltransferases (Nat)"/>
    <property type="match status" value="1"/>
</dbReference>
<dbReference type="EMBL" id="JACBJI010000001">
    <property type="protein sequence ID" value="NYA69397.1"/>
    <property type="molecule type" value="Genomic_DNA"/>
</dbReference>
<feature type="domain" description="N-acetyltransferase" evidence="1">
    <location>
        <begin position="5"/>
        <end position="168"/>
    </location>
</feature>
<keyword evidence="3" id="KW-1185">Reference proteome</keyword>
<evidence type="ECO:0000313" key="3">
    <source>
        <dbReference type="Proteomes" id="UP000535020"/>
    </source>
</evidence>
<dbReference type="RefSeq" id="WP_176004217.1">
    <property type="nucleotide sequence ID" value="NZ_JABWMI010000001.1"/>
</dbReference>
<dbReference type="InterPro" id="IPR000182">
    <property type="entry name" value="GNAT_dom"/>
</dbReference>
<organism evidence="2 3">
    <name type="scientific">Flavobacterium agri</name>
    <dbReference type="NCBI Taxonomy" id="2743471"/>
    <lineage>
        <taxon>Bacteria</taxon>
        <taxon>Pseudomonadati</taxon>
        <taxon>Bacteroidota</taxon>
        <taxon>Flavobacteriia</taxon>
        <taxon>Flavobacteriales</taxon>
        <taxon>Flavobacteriaceae</taxon>
        <taxon>Flavobacterium</taxon>
    </lineage>
</organism>
<dbReference type="Gene3D" id="3.40.630.30">
    <property type="match status" value="1"/>
</dbReference>
<proteinExistence type="predicted"/>
<dbReference type="PROSITE" id="PS51186">
    <property type="entry name" value="GNAT"/>
    <property type="match status" value="1"/>
</dbReference>
<keyword evidence="2" id="KW-0808">Transferase</keyword>
<evidence type="ECO:0000259" key="1">
    <source>
        <dbReference type="PROSITE" id="PS51186"/>
    </source>
</evidence>
<dbReference type="GO" id="GO:0016747">
    <property type="term" value="F:acyltransferase activity, transferring groups other than amino-acyl groups"/>
    <property type="evidence" value="ECO:0007669"/>
    <property type="project" value="InterPro"/>
</dbReference>
<accession>A0A7Y8XZ34</accession>
<name>A0A7Y8XZ34_9FLAO</name>
<sequence>MLFSERLSLDRPRNEDFTRYYEINSDPQTNLFNPKGPMDFDTARTRFDGFLQHWEERDFGSWVVRLKDSGHIIGFGGLSYLMYGDQLRLNLGYRFDQAAWHKGYATELSRFAIAHGFSDLRLSEIYALVRPSHSVSIKILEKCGLTSFGTLDDAPGQHHSLVYRIENPKAV</sequence>
<dbReference type="PANTHER" id="PTHR43792:SF1">
    <property type="entry name" value="N-ACETYLTRANSFERASE DOMAIN-CONTAINING PROTEIN"/>
    <property type="match status" value="1"/>
</dbReference>
<evidence type="ECO:0000313" key="2">
    <source>
        <dbReference type="EMBL" id="NYA69397.1"/>
    </source>
</evidence>
<reference evidence="2 3" key="1">
    <citation type="submission" date="2020-07" db="EMBL/GenBank/DDBJ databases">
        <authorList>
            <person name="Sun Q."/>
        </authorList>
    </citation>
    <scope>NUCLEOTIDE SEQUENCE [LARGE SCALE GENOMIC DNA]</scope>
    <source>
        <strain evidence="2 3">MAH-1</strain>
    </source>
</reference>